<keyword evidence="2" id="KW-1185">Reference proteome</keyword>
<proteinExistence type="predicted"/>
<gene>
    <name evidence="1" type="ORF">ACFO0C_41270</name>
</gene>
<evidence type="ECO:0000313" key="2">
    <source>
        <dbReference type="Proteomes" id="UP001595867"/>
    </source>
</evidence>
<dbReference type="Proteomes" id="UP001595867">
    <property type="component" value="Unassembled WGS sequence"/>
</dbReference>
<protein>
    <submittedName>
        <fullName evidence="1">Uncharacterized protein</fullName>
    </submittedName>
</protein>
<accession>A0ABV8J5G2</accession>
<organism evidence="1 2">
    <name type="scientific">Actinoplanes subglobosus</name>
    <dbReference type="NCBI Taxonomy" id="1547892"/>
    <lineage>
        <taxon>Bacteria</taxon>
        <taxon>Bacillati</taxon>
        <taxon>Actinomycetota</taxon>
        <taxon>Actinomycetes</taxon>
        <taxon>Micromonosporales</taxon>
        <taxon>Micromonosporaceae</taxon>
        <taxon>Actinoplanes</taxon>
    </lineage>
</organism>
<evidence type="ECO:0000313" key="1">
    <source>
        <dbReference type="EMBL" id="MFC4071405.1"/>
    </source>
</evidence>
<reference evidence="2" key="1">
    <citation type="journal article" date="2019" name="Int. J. Syst. Evol. Microbiol.">
        <title>The Global Catalogue of Microorganisms (GCM) 10K type strain sequencing project: providing services to taxonomists for standard genome sequencing and annotation.</title>
        <authorList>
            <consortium name="The Broad Institute Genomics Platform"/>
            <consortium name="The Broad Institute Genome Sequencing Center for Infectious Disease"/>
            <person name="Wu L."/>
            <person name="Ma J."/>
        </authorList>
    </citation>
    <scope>NUCLEOTIDE SEQUENCE [LARGE SCALE GENOMIC DNA]</scope>
    <source>
        <strain evidence="2">TBRC 5832</strain>
    </source>
</reference>
<dbReference type="RefSeq" id="WP_378072281.1">
    <property type="nucleotide sequence ID" value="NZ_JBHSBL010000028.1"/>
</dbReference>
<comment type="caution">
    <text evidence="1">The sequence shown here is derived from an EMBL/GenBank/DDBJ whole genome shotgun (WGS) entry which is preliminary data.</text>
</comment>
<dbReference type="EMBL" id="JBHSBL010000028">
    <property type="protein sequence ID" value="MFC4071405.1"/>
    <property type="molecule type" value="Genomic_DNA"/>
</dbReference>
<sequence>MAFAKMIAGAIMVAFAAVWFVVRTPAQALYRCTRRLLGYHS</sequence>
<name>A0ABV8J5G2_9ACTN</name>